<evidence type="ECO:0000259" key="2">
    <source>
        <dbReference type="Pfam" id="PF24969"/>
    </source>
</evidence>
<dbReference type="AlphaFoldDB" id="A0A443HHP5"/>
<gene>
    <name evidence="3" type="ORF">C8Q69DRAFT_448693</name>
</gene>
<keyword evidence="4" id="KW-1185">Reference proteome</keyword>
<dbReference type="EMBL" id="RCNU01000023">
    <property type="protein sequence ID" value="RWQ91289.1"/>
    <property type="molecule type" value="Genomic_DNA"/>
</dbReference>
<dbReference type="VEuPathDB" id="FungiDB:C8Q69DRAFT_448693"/>
<evidence type="ECO:0000259" key="1">
    <source>
        <dbReference type="Pfam" id="PF12937"/>
    </source>
</evidence>
<dbReference type="RefSeq" id="XP_028480934.1">
    <property type="nucleotide sequence ID" value="XM_028629303.1"/>
</dbReference>
<dbReference type="InterPro" id="IPR001810">
    <property type="entry name" value="F-box_dom"/>
</dbReference>
<reference evidence="3 4" key="1">
    <citation type="journal article" date="2018" name="Front. Microbiol.">
        <title>Genomic and genetic insights into a cosmopolitan fungus, Paecilomyces variotii (Eurotiales).</title>
        <authorList>
            <person name="Urquhart A.S."/>
            <person name="Mondo S.J."/>
            <person name="Makela M.R."/>
            <person name="Hane J.K."/>
            <person name="Wiebenga A."/>
            <person name="He G."/>
            <person name="Mihaltcheva S."/>
            <person name="Pangilinan J."/>
            <person name="Lipzen A."/>
            <person name="Barry K."/>
            <person name="de Vries R.P."/>
            <person name="Grigoriev I.V."/>
            <person name="Idnurm A."/>
        </authorList>
    </citation>
    <scope>NUCLEOTIDE SEQUENCE [LARGE SCALE GENOMIC DNA]</scope>
    <source>
        <strain evidence="3 4">CBS 101075</strain>
    </source>
</reference>
<evidence type="ECO:0000313" key="3">
    <source>
        <dbReference type="EMBL" id="RWQ91289.1"/>
    </source>
</evidence>
<dbReference type="Proteomes" id="UP000283841">
    <property type="component" value="Unassembled WGS sequence"/>
</dbReference>
<dbReference type="Pfam" id="PF24969">
    <property type="entry name" value="LRR_15"/>
    <property type="match status" value="1"/>
</dbReference>
<evidence type="ECO:0000313" key="4">
    <source>
        <dbReference type="Proteomes" id="UP000283841"/>
    </source>
</evidence>
<protein>
    <submittedName>
        <fullName evidence="3">Uncharacterized protein</fullName>
    </submittedName>
</protein>
<sequence>MAATLPPEILLLILDALAETSDRFGLLKVCRNWNTALVSKVYSSVKVTFFPEVYIVPFAQAIHKNTRLRSTVRELILPNFYADSYGASHYNASLFRGFLESFTDSAEELKRWEELLDVRETTAWLAVVLLLLKISNTSTYTGANSAPSLQSGRADGIHEYPVCDFAPFFKLPAMRALHLSGVHEAHVERFEKYRDFWIPLSLEPGCSPVREIIVNNSNCKHGMAEFIASCANLERFEYQHRNQALYERTYLSYRCHPFHTALLTQKQSLQVLRLNDIGIAKWVLFEEADNPEARRHAWFGSLAEFTALRELRMPVRNLLQSTEGQEPNQSLVEILPPSIEYLCLAKTDMIEYTMLESQLRRLLDVRGQQFPNLQKIVLQLFQMEVFPGEEEVRLKQKNWGVPPRAKEAFADIMSICKQEGVEFSFVNDEDYQILVDGKVMYDTTDCYTTAQKIRWAMRI</sequence>
<dbReference type="STRING" id="264951.A0A443HHP5"/>
<dbReference type="GeneID" id="39598580"/>
<dbReference type="Pfam" id="PF12937">
    <property type="entry name" value="F-box-like"/>
    <property type="match status" value="1"/>
</dbReference>
<dbReference type="InterPro" id="IPR056867">
    <property type="entry name" value="LRR_15"/>
</dbReference>
<accession>A0A443HHP5</accession>
<proteinExistence type="predicted"/>
<comment type="caution">
    <text evidence="3">The sequence shown here is derived from an EMBL/GenBank/DDBJ whole genome shotgun (WGS) entry which is preliminary data.</text>
</comment>
<feature type="domain" description="Leucine-rich repeat" evidence="2">
    <location>
        <begin position="167"/>
        <end position="378"/>
    </location>
</feature>
<feature type="domain" description="F-box" evidence="1">
    <location>
        <begin position="3"/>
        <end position="37"/>
    </location>
</feature>
<organism evidence="3 4">
    <name type="scientific">Byssochlamys spectabilis</name>
    <name type="common">Paecilomyces variotii</name>
    <dbReference type="NCBI Taxonomy" id="264951"/>
    <lineage>
        <taxon>Eukaryota</taxon>
        <taxon>Fungi</taxon>
        <taxon>Dikarya</taxon>
        <taxon>Ascomycota</taxon>
        <taxon>Pezizomycotina</taxon>
        <taxon>Eurotiomycetes</taxon>
        <taxon>Eurotiomycetidae</taxon>
        <taxon>Eurotiales</taxon>
        <taxon>Thermoascaceae</taxon>
        <taxon>Paecilomyces</taxon>
    </lineage>
</organism>
<name>A0A443HHP5_BYSSP</name>